<keyword evidence="1" id="KW-0479">Metal-binding</keyword>
<dbReference type="EMBL" id="KK198757">
    <property type="protein sequence ID" value="KCW71924.1"/>
    <property type="molecule type" value="Genomic_DNA"/>
</dbReference>
<organism evidence="7">
    <name type="scientific">Eucalyptus grandis</name>
    <name type="common">Flooded gum</name>
    <dbReference type="NCBI Taxonomy" id="71139"/>
    <lineage>
        <taxon>Eukaryota</taxon>
        <taxon>Viridiplantae</taxon>
        <taxon>Streptophyta</taxon>
        <taxon>Embryophyta</taxon>
        <taxon>Tracheophyta</taxon>
        <taxon>Spermatophyta</taxon>
        <taxon>Magnoliopsida</taxon>
        <taxon>eudicotyledons</taxon>
        <taxon>Gunneridae</taxon>
        <taxon>Pentapetalae</taxon>
        <taxon>rosids</taxon>
        <taxon>malvids</taxon>
        <taxon>Myrtales</taxon>
        <taxon>Myrtaceae</taxon>
        <taxon>Myrtoideae</taxon>
        <taxon>Eucalypteae</taxon>
        <taxon>Eucalyptus</taxon>
    </lineage>
</organism>
<dbReference type="GO" id="GO:0008270">
    <property type="term" value="F:zinc ion binding"/>
    <property type="evidence" value="ECO:0007669"/>
    <property type="project" value="UniProtKB-KW"/>
</dbReference>
<feature type="domain" description="Zinc finger PHD-type" evidence="6">
    <location>
        <begin position="378"/>
        <end position="442"/>
    </location>
</feature>
<proteinExistence type="predicted"/>
<feature type="domain" description="Zinc finger PHD-type" evidence="6">
    <location>
        <begin position="265"/>
        <end position="323"/>
    </location>
</feature>
<sequence>MERIEHFSHPHWLTKCTIRAYDEEVKCFACMKCCLNQYYSCNLCRFFLHVECAKLQTEFPAHPLHPVHPLTLGPTAYYIGSVYCHACDKRCHGFTFRCEQCDFDLDIDCALKSSNSRVKDQFQHFSHDHPLVLEEVIAHDEEAWCQACDKRCSSNTYTCSLCEFFLHKSCAELKRELQHWRHKEHDLELRTSSSVYDGTAWCNLCWKRVRGFVYHCEICGFDLDLECSLQLPPTLETGVRRQEIDHFSHKHPLTLGEERQDDVVTCAACGDDCSSCQIYSCEECGYFLHESCTKLPQEMKHLDHKEHPLKLQVALYSNCDICKEGIKGFTECTFHLDVACALITEKIHNFSHGHSLKLTKMELNCHKLNLQSSHSKVFCSACKENFHGFTFSCKECKCDYNLHLLCGPLPCLIESDNHKHVLQLEDKFVEDDSGEYYCDACEKKRDPEKCVYKCSQKNCPYVAHFECMKPEVCLVSFIPRYFCHLPKKFMLLCNFEARSMESQSQMLLKFSFRTMFL</sequence>
<keyword evidence="4" id="KW-0862">Zinc</keyword>
<dbReference type="Pfam" id="PF03107">
    <property type="entry name" value="C1_2"/>
    <property type="match status" value="5"/>
</dbReference>
<evidence type="ECO:0000259" key="6">
    <source>
        <dbReference type="SMART" id="SM00249"/>
    </source>
</evidence>
<keyword evidence="3" id="KW-0863">Zinc-finger</keyword>
<evidence type="ECO:0000256" key="3">
    <source>
        <dbReference type="ARBA" id="ARBA00022771"/>
    </source>
</evidence>
<dbReference type="SUPFAM" id="SSF57889">
    <property type="entry name" value="Cysteine-rich domain"/>
    <property type="match status" value="5"/>
</dbReference>
<dbReference type="Gramene" id="KCW71924">
    <property type="protein sequence ID" value="KCW71924"/>
    <property type="gene ID" value="EUGRSUZ_E00381"/>
</dbReference>
<evidence type="ECO:0000313" key="7">
    <source>
        <dbReference type="EMBL" id="KCW71924.1"/>
    </source>
</evidence>
<keyword evidence="2" id="KW-0677">Repeat</keyword>
<name>A0A059C151_EUCGR</name>
<dbReference type="AlphaFoldDB" id="A0A059C151"/>
<feature type="domain" description="Phorbol-ester/DAG-type" evidence="5">
    <location>
        <begin position="129"/>
        <end position="176"/>
    </location>
</feature>
<dbReference type="OMA" id="CAVITEI"/>
<dbReference type="PANTHER" id="PTHR46288:SF27">
    <property type="entry name" value="CYSTEINE_HISTIDINE-RICH C1 DOMAIN FAMILY PROTEIN"/>
    <property type="match status" value="1"/>
</dbReference>
<dbReference type="InParanoid" id="A0A059C151"/>
<dbReference type="SMART" id="SM00249">
    <property type="entry name" value="PHD"/>
    <property type="match status" value="4"/>
</dbReference>
<feature type="domain" description="Phorbol-ester/DAG-type" evidence="5">
    <location>
        <begin position="65"/>
        <end position="115"/>
    </location>
</feature>
<dbReference type="InterPro" id="IPR002219">
    <property type="entry name" value="PKC_DAG/PE"/>
</dbReference>
<dbReference type="PANTHER" id="PTHR46288">
    <property type="entry name" value="PHORBOL-ESTER/DAG-TYPE DOMAIN-CONTAINING PROTEIN"/>
    <property type="match status" value="1"/>
</dbReference>
<accession>A0A059C151</accession>
<evidence type="ECO:0000259" key="5">
    <source>
        <dbReference type="SMART" id="SM00109"/>
    </source>
</evidence>
<protein>
    <recommendedName>
        <fullName evidence="8">Phorbol-ester/DAG-type domain-containing protein</fullName>
    </recommendedName>
</protein>
<feature type="domain" description="Phorbol-ester/DAG-type" evidence="5">
    <location>
        <begin position="249"/>
        <end position="298"/>
    </location>
</feature>
<feature type="domain" description="Zinc finger PHD-type" evidence="6">
    <location>
        <begin position="144"/>
        <end position="206"/>
    </location>
</feature>
<dbReference type="InterPro" id="IPR004146">
    <property type="entry name" value="DC1"/>
</dbReference>
<feature type="domain" description="Zinc finger PHD-type" evidence="6">
    <location>
        <begin position="26"/>
        <end position="88"/>
    </location>
</feature>
<evidence type="ECO:0000256" key="4">
    <source>
        <dbReference type="ARBA" id="ARBA00022833"/>
    </source>
</evidence>
<gene>
    <name evidence="7" type="ORF">EUGRSUZ_E00381</name>
</gene>
<evidence type="ECO:0000256" key="2">
    <source>
        <dbReference type="ARBA" id="ARBA00022737"/>
    </source>
</evidence>
<evidence type="ECO:0008006" key="8">
    <source>
        <dbReference type="Google" id="ProtNLM"/>
    </source>
</evidence>
<dbReference type="InterPro" id="IPR001965">
    <property type="entry name" value="Znf_PHD"/>
</dbReference>
<feature type="domain" description="Phorbol-ester/DAG-type" evidence="5">
    <location>
        <begin position="185"/>
        <end position="233"/>
    </location>
</feature>
<reference evidence="7" key="1">
    <citation type="submission" date="2013-07" db="EMBL/GenBank/DDBJ databases">
        <title>The genome of Eucalyptus grandis.</title>
        <authorList>
            <person name="Schmutz J."/>
            <person name="Hayes R."/>
            <person name="Myburg A."/>
            <person name="Tuskan G."/>
            <person name="Grattapaglia D."/>
            <person name="Rokhsar D.S."/>
        </authorList>
    </citation>
    <scope>NUCLEOTIDE SEQUENCE</scope>
    <source>
        <tissue evidence="7">Leaf extractions</tissue>
    </source>
</reference>
<dbReference type="InterPro" id="IPR046349">
    <property type="entry name" value="C1-like_sf"/>
</dbReference>
<evidence type="ECO:0000256" key="1">
    <source>
        <dbReference type="ARBA" id="ARBA00022723"/>
    </source>
</evidence>
<dbReference type="SMART" id="SM00109">
    <property type="entry name" value="C1"/>
    <property type="match status" value="4"/>
</dbReference>